<name>A0ABV1KDL9_9PSEU</name>
<dbReference type="EMBL" id="JBEDNQ010000007">
    <property type="protein sequence ID" value="MEQ3552556.1"/>
    <property type="molecule type" value="Genomic_DNA"/>
</dbReference>
<evidence type="ECO:0000256" key="1">
    <source>
        <dbReference type="SAM" id="MobiDB-lite"/>
    </source>
</evidence>
<feature type="chain" id="PRO_5046907618" description="Secreted protein" evidence="2">
    <location>
        <begin position="34"/>
        <end position="168"/>
    </location>
</feature>
<comment type="caution">
    <text evidence="3">The sequence shown here is derived from an EMBL/GenBank/DDBJ whole genome shotgun (WGS) entry which is preliminary data.</text>
</comment>
<evidence type="ECO:0000313" key="4">
    <source>
        <dbReference type="Proteomes" id="UP001494902"/>
    </source>
</evidence>
<feature type="compositionally biased region" description="Pro residues" evidence="1">
    <location>
        <begin position="51"/>
        <end position="66"/>
    </location>
</feature>
<dbReference type="InterPro" id="IPR006311">
    <property type="entry name" value="TAT_signal"/>
</dbReference>
<evidence type="ECO:0000256" key="2">
    <source>
        <dbReference type="SAM" id="SignalP"/>
    </source>
</evidence>
<feature type="signal peptide" evidence="2">
    <location>
        <begin position="1"/>
        <end position="33"/>
    </location>
</feature>
<evidence type="ECO:0008006" key="5">
    <source>
        <dbReference type="Google" id="ProtNLM"/>
    </source>
</evidence>
<evidence type="ECO:0000313" key="3">
    <source>
        <dbReference type="EMBL" id="MEQ3552556.1"/>
    </source>
</evidence>
<dbReference type="Proteomes" id="UP001494902">
    <property type="component" value="Unassembled WGS sequence"/>
</dbReference>
<accession>A0ABV1KDL9</accession>
<gene>
    <name evidence="3" type="ORF">WIS52_18945</name>
</gene>
<proteinExistence type="predicted"/>
<keyword evidence="4" id="KW-1185">Reference proteome</keyword>
<organism evidence="3 4">
    <name type="scientific">Pseudonocardia nematodicida</name>
    <dbReference type="NCBI Taxonomy" id="1206997"/>
    <lineage>
        <taxon>Bacteria</taxon>
        <taxon>Bacillati</taxon>
        <taxon>Actinomycetota</taxon>
        <taxon>Actinomycetes</taxon>
        <taxon>Pseudonocardiales</taxon>
        <taxon>Pseudonocardiaceae</taxon>
        <taxon>Pseudonocardia</taxon>
    </lineage>
</organism>
<sequence>MNGRRHVLAAVPVALLAAMGVTAGLAMTAPASAAPAVAASAERTAPSLRPLVPPPPVPDRFGPEPPLPRAVAARAAAPRVVYTCEPHAAARMDDPTQPDVITNKDCPDLIAAKEQAQREYLAQLDSEVGTDPREYTCSDPTSADYGTAACGTDADGDGLMDDVVGFGG</sequence>
<dbReference type="RefSeq" id="WP_349299609.1">
    <property type="nucleotide sequence ID" value="NZ_JBEDNQ010000007.1"/>
</dbReference>
<protein>
    <recommendedName>
        <fullName evidence="5">Secreted protein</fullName>
    </recommendedName>
</protein>
<dbReference type="PROSITE" id="PS51318">
    <property type="entry name" value="TAT"/>
    <property type="match status" value="1"/>
</dbReference>
<keyword evidence="2" id="KW-0732">Signal</keyword>
<reference evidence="3 4" key="1">
    <citation type="submission" date="2024-03" db="EMBL/GenBank/DDBJ databases">
        <title>Draft genome sequence of Pseudonocardia nematodicida JCM 31783.</title>
        <authorList>
            <person name="Butdee W."/>
            <person name="Duangmal K."/>
        </authorList>
    </citation>
    <scope>NUCLEOTIDE SEQUENCE [LARGE SCALE GENOMIC DNA]</scope>
    <source>
        <strain evidence="3 4">JCM 31783</strain>
    </source>
</reference>
<feature type="region of interest" description="Disordered" evidence="1">
    <location>
        <begin position="44"/>
        <end position="66"/>
    </location>
</feature>